<comment type="subcellular location">
    <subcellularLocation>
        <location evidence="1">Cell membrane</location>
        <topology evidence="1">Multi-pass membrane protein</topology>
    </subcellularLocation>
</comment>
<evidence type="ECO:0000256" key="3">
    <source>
        <dbReference type="ARBA" id="ARBA00022448"/>
    </source>
</evidence>
<evidence type="ECO:0000256" key="8">
    <source>
        <dbReference type="ARBA" id="ARBA00022982"/>
    </source>
</evidence>
<comment type="similarity">
    <text evidence="2">Belongs to the cytochrome ubiquinol oxidase subunit 1 family.</text>
</comment>
<keyword evidence="5" id="KW-0349">Heme</keyword>
<comment type="caution">
    <text evidence="14">The sequence shown here is derived from an EMBL/GenBank/DDBJ whole genome shotgun (WGS) entry which is preliminary data.</text>
</comment>
<proteinExistence type="inferred from homology"/>
<dbReference type="PIRSF" id="PIRSF006446">
    <property type="entry name" value="Cyt_quinol_oxidase_1"/>
    <property type="match status" value="1"/>
</dbReference>
<feature type="transmembrane region" description="Helical" evidence="13">
    <location>
        <begin position="55"/>
        <end position="73"/>
    </location>
</feature>
<gene>
    <name evidence="14" type="ORF">Q8791_13315</name>
</gene>
<feature type="transmembrane region" description="Helical" evidence="13">
    <location>
        <begin position="313"/>
        <end position="335"/>
    </location>
</feature>
<feature type="transmembrane region" description="Helical" evidence="13">
    <location>
        <begin position="125"/>
        <end position="146"/>
    </location>
</feature>
<name>A0ABU7K7H5_9ACTN</name>
<evidence type="ECO:0000256" key="13">
    <source>
        <dbReference type="SAM" id="Phobius"/>
    </source>
</evidence>
<keyword evidence="4" id="KW-1003">Cell membrane</keyword>
<keyword evidence="9 13" id="KW-1133">Transmembrane helix</keyword>
<keyword evidence="6 13" id="KW-0812">Transmembrane</keyword>
<evidence type="ECO:0000256" key="2">
    <source>
        <dbReference type="ARBA" id="ARBA00009819"/>
    </source>
</evidence>
<evidence type="ECO:0000256" key="12">
    <source>
        <dbReference type="SAM" id="MobiDB-lite"/>
    </source>
</evidence>
<accession>A0ABU7K7H5</accession>
<evidence type="ECO:0000256" key="7">
    <source>
        <dbReference type="ARBA" id="ARBA00022723"/>
    </source>
</evidence>
<keyword evidence="3" id="KW-0813">Transport</keyword>
<feature type="transmembrane region" description="Helical" evidence="13">
    <location>
        <begin position="284"/>
        <end position="306"/>
    </location>
</feature>
<protein>
    <submittedName>
        <fullName evidence="14">Cytochrome ubiquinol oxidase subunit I</fullName>
    </submittedName>
</protein>
<feature type="transmembrane region" description="Helical" evidence="13">
    <location>
        <begin position="93"/>
        <end position="118"/>
    </location>
</feature>
<reference evidence="14 15" key="1">
    <citation type="submission" date="2023-08" db="EMBL/GenBank/DDBJ databases">
        <authorList>
            <person name="Girao M."/>
            <person name="Carvalho M.F."/>
        </authorList>
    </citation>
    <scope>NUCLEOTIDE SEQUENCE [LARGE SCALE GENOMIC DNA]</scope>
    <source>
        <strain evidence="14 15">CT-R113</strain>
    </source>
</reference>
<keyword evidence="10" id="KW-0408">Iron</keyword>
<evidence type="ECO:0000256" key="9">
    <source>
        <dbReference type="ARBA" id="ARBA00022989"/>
    </source>
</evidence>
<feature type="transmembrane region" description="Helical" evidence="13">
    <location>
        <begin position="219"/>
        <end position="244"/>
    </location>
</feature>
<evidence type="ECO:0000313" key="14">
    <source>
        <dbReference type="EMBL" id="MEE2038198.1"/>
    </source>
</evidence>
<evidence type="ECO:0000256" key="1">
    <source>
        <dbReference type="ARBA" id="ARBA00004651"/>
    </source>
</evidence>
<feature type="transmembrane region" description="Helical" evidence="13">
    <location>
        <begin position="182"/>
        <end position="207"/>
    </location>
</feature>
<evidence type="ECO:0000256" key="6">
    <source>
        <dbReference type="ARBA" id="ARBA00022692"/>
    </source>
</evidence>
<feature type="region of interest" description="Disordered" evidence="12">
    <location>
        <begin position="395"/>
        <end position="416"/>
    </location>
</feature>
<keyword evidence="11 13" id="KW-0472">Membrane</keyword>
<keyword evidence="7" id="KW-0479">Metal-binding</keyword>
<dbReference type="Pfam" id="PF01654">
    <property type="entry name" value="Cyt_bd_oxida_I"/>
    <property type="match status" value="2"/>
</dbReference>
<feature type="transmembrane region" description="Helical" evidence="13">
    <location>
        <begin position="361"/>
        <end position="385"/>
    </location>
</feature>
<feature type="transmembrane region" description="Helical" evidence="13">
    <location>
        <begin position="20"/>
        <end position="43"/>
    </location>
</feature>
<evidence type="ECO:0000256" key="11">
    <source>
        <dbReference type="ARBA" id="ARBA00023136"/>
    </source>
</evidence>
<keyword evidence="8" id="KW-0249">Electron transport</keyword>
<organism evidence="14 15">
    <name type="scientific">Nocardiopsis codii</name>
    <dbReference type="NCBI Taxonomy" id="3065942"/>
    <lineage>
        <taxon>Bacteria</taxon>
        <taxon>Bacillati</taxon>
        <taxon>Actinomycetota</taxon>
        <taxon>Actinomycetes</taxon>
        <taxon>Streptosporangiales</taxon>
        <taxon>Nocardiopsidaceae</taxon>
        <taxon>Nocardiopsis</taxon>
    </lineage>
</organism>
<dbReference type="PANTHER" id="PTHR30365">
    <property type="entry name" value="CYTOCHROME D UBIQUINOL OXIDASE"/>
    <property type="match status" value="1"/>
</dbReference>
<sequence length="416" mass="45278">MLEDPLLLARLQFALTAATHYMFVALTLGLAPYILTTQFLAALRGDRSRMTAVRFWGGLYLVNYGMGILSGLVMELQLALNWSGLHEMFGYTFAAPLALETMTAFFVESTFLGLWIFGWDRMGRWAHLACFAVVTATAYASAWWVLVSNGFLRNPTGFEMVDGVAHLTDPVALMTNPAATMAFGHVVSGAMTVGALVVAATSAYHLVRRDDPHGIFRRGIRYAAIVMAVMPMFVVTFGGVQFGLFGEAPPTSGLTYTAEEIAAIEAASPGGPLLNGVNATADGLMMSMWAVLFFLGPVMLLVWPFGGLDRWRWFLAPLVVTPFAPYLASVGGWVFRETNRQPWTVVHHLTTADAVTPMTPVAAVASFAFFTVAFAVLAAVTYWLLVRYARRGPGGGPLAERREEEPAELADPVHTF</sequence>
<dbReference type="InterPro" id="IPR002585">
    <property type="entry name" value="Cyt-d_ubiquinol_oxidase_su_1"/>
</dbReference>
<dbReference type="EMBL" id="JAUZMY010000011">
    <property type="protein sequence ID" value="MEE2038198.1"/>
    <property type="molecule type" value="Genomic_DNA"/>
</dbReference>
<evidence type="ECO:0000256" key="5">
    <source>
        <dbReference type="ARBA" id="ARBA00022617"/>
    </source>
</evidence>
<evidence type="ECO:0000256" key="4">
    <source>
        <dbReference type="ARBA" id="ARBA00022475"/>
    </source>
</evidence>
<dbReference type="Proteomes" id="UP001356095">
    <property type="component" value="Unassembled WGS sequence"/>
</dbReference>
<dbReference type="PANTHER" id="PTHR30365:SF14">
    <property type="entry name" value="CYTOCHROME BD MENAQUINOL OXIDASE SUBUNIT I-RELATED"/>
    <property type="match status" value="1"/>
</dbReference>
<evidence type="ECO:0000313" key="15">
    <source>
        <dbReference type="Proteomes" id="UP001356095"/>
    </source>
</evidence>
<dbReference type="RefSeq" id="WP_330091985.1">
    <property type="nucleotide sequence ID" value="NZ_JAUZMY010000011.1"/>
</dbReference>
<keyword evidence="15" id="KW-1185">Reference proteome</keyword>
<evidence type="ECO:0000256" key="10">
    <source>
        <dbReference type="ARBA" id="ARBA00023004"/>
    </source>
</evidence>